<dbReference type="ZFIN" id="ZDB-GENE-050208-530">
    <property type="gene designation" value="lamp3"/>
</dbReference>
<dbReference type="RefSeq" id="XP_021329231.2">
    <property type="nucleotide sequence ID" value="XM_021473556.3"/>
</dbReference>
<dbReference type="InterPro" id="IPR002000">
    <property type="entry name" value="Lysosome-assoc_membr_glycop"/>
</dbReference>
<dbReference type="PANTHER" id="PTHR11506">
    <property type="entry name" value="LYSOSOME-ASSOCIATED MEMBRANE GLYCOPROTEIN"/>
    <property type="match status" value="1"/>
</dbReference>
<proteinExistence type="predicted"/>
<dbReference type="GO" id="GO:0031902">
    <property type="term" value="C:late endosome membrane"/>
    <property type="evidence" value="ECO:0000318"/>
    <property type="project" value="GO_Central"/>
</dbReference>
<dbReference type="GO" id="GO:0072594">
    <property type="term" value="P:establishment of protein localization to organelle"/>
    <property type="evidence" value="ECO:0000318"/>
    <property type="project" value="GO_Central"/>
</dbReference>
<accession>A0A8M9Q3H2</accession>
<gene>
    <name evidence="2 3" type="primary">lamp3</name>
</gene>
<evidence type="ECO:0000313" key="3">
    <source>
        <dbReference type="ZFIN" id="ZDB-GENE-050208-530"/>
    </source>
</evidence>
<evidence type="ECO:0000313" key="1">
    <source>
        <dbReference type="Proteomes" id="UP000000437"/>
    </source>
</evidence>
<dbReference type="GO" id="GO:0005765">
    <property type="term" value="C:lysosomal membrane"/>
    <property type="evidence" value="ECO:0000318"/>
    <property type="project" value="GO_Central"/>
</dbReference>
<name>A0A8M9Q3H2_DANRE</name>
<dbReference type="InterPro" id="IPR048528">
    <property type="entry name" value="Lamp2-like_luminal"/>
</dbReference>
<dbReference type="GO" id="GO:0005886">
    <property type="term" value="C:plasma membrane"/>
    <property type="evidence" value="ECO:0000318"/>
    <property type="project" value="GO_Central"/>
</dbReference>
<keyword evidence="1" id="KW-1185">Reference proteome</keyword>
<dbReference type="PROSITE" id="PS51407">
    <property type="entry name" value="LAMP_3"/>
    <property type="match status" value="1"/>
</dbReference>
<sequence>MTQSSRPVLLLMLSSLHCLGSSLESNPKDPSVLAEAPGQITGDSDISLVPQMPVLQPKETAPPLVTYTIRNPQGKVCVRASFGVEFVVRENKKKYYFNLTPNSARATGYCANQKTVLSLEFSGGNLEFTFIKDGDQSYVKTVKGSLRAAPPCKNCPSKIYVGLVDNEKLFKAKNGLSFNCKSETMLILADYFRLKLVPLQIQAFDLVNGAFGKEVECWADYNKRMIPIILGAVAAAICLIAILTYVLVREHRNQGYEQL</sequence>
<dbReference type="OrthoDB" id="9428839at2759"/>
<dbReference type="CTD" id="27074"/>
<reference evidence="2" key="1">
    <citation type="submission" date="2025-08" db="UniProtKB">
        <authorList>
            <consortium name="RefSeq"/>
        </authorList>
    </citation>
    <scope>IDENTIFICATION</scope>
    <source>
        <strain evidence="2">Tuebingen</strain>
        <tissue evidence="2">Fibroblasts and whole tissue</tissue>
    </source>
</reference>
<organism evidence="1 2">
    <name type="scientific">Danio rerio</name>
    <name type="common">Zebrafish</name>
    <name type="synonym">Brachydanio rerio</name>
    <dbReference type="NCBI Taxonomy" id="7955"/>
    <lineage>
        <taxon>Eukaryota</taxon>
        <taxon>Metazoa</taxon>
        <taxon>Chordata</taxon>
        <taxon>Craniata</taxon>
        <taxon>Vertebrata</taxon>
        <taxon>Euteleostomi</taxon>
        <taxon>Actinopterygii</taxon>
        <taxon>Neopterygii</taxon>
        <taxon>Teleostei</taxon>
        <taxon>Ostariophysi</taxon>
        <taxon>Cypriniformes</taxon>
        <taxon>Danionidae</taxon>
        <taxon>Danioninae</taxon>
        <taxon>Danio</taxon>
    </lineage>
</organism>
<dbReference type="PANTHER" id="PTHR11506:SF30">
    <property type="entry name" value="LYSOSOME-ASSOCIATED MEMBRANE GLYCOPROTEIN 3"/>
    <property type="match status" value="1"/>
</dbReference>
<dbReference type="Pfam" id="PF01299">
    <property type="entry name" value="Lamp2-like_luminal"/>
    <property type="match status" value="1"/>
</dbReference>
<dbReference type="Gene3D" id="2.40.160.110">
    <property type="match status" value="1"/>
</dbReference>
<dbReference type="KEGG" id="dre:100003043"/>
<dbReference type="PRINTS" id="PR00336">
    <property type="entry name" value="LYSASSOCTDMP"/>
</dbReference>
<protein>
    <submittedName>
        <fullName evidence="2">Lysosome-associated membrane glycoprotein 3</fullName>
    </submittedName>
</protein>
<dbReference type="AGR" id="ZFIN:ZDB-GENE-050208-530"/>
<dbReference type="Proteomes" id="UP000000437">
    <property type="component" value="Chromosome 22"/>
</dbReference>
<evidence type="ECO:0000313" key="2">
    <source>
        <dbReference type="RefSeq" id="XP_021329231.2"/>
    </source>
</evidence>